<evidence type="ECO:0000313" key="2">
    <source>
        <dbReference type="EMBL" id="KAF2454048.1"/>
    </source>
</evidence>
<sequence length="127" mass="13823">MWVPTDGRLNAETAPRQPSFMRLCDGSLFFSPSRDAHGGHPSASPNHSTALVSSGGRSGDGETRETTVLGWESCKVLRGSVVGPFETKLDVRGASAFYSDPTTRPASQRGPVYRQFVQRHVLSEQFI</sequence>
<feature type="compositionally biased region" description="Polar residues" evidence="1">
    <location>
        <begin position="43"/>
        <end position="52"/>
    </location>
</feature>
<proteinExistence type="predicted"/>
<dbReference type="EMBL" id="MU001693">
    <property type="protein sequence ID" value="KAF2454048.1"/>
    <property type="molecule type" value="Genomic_DNA"/>
</dbReference>
<organism evidence="2 3">
    <name type="scientific">Lineolata rhizophorae</name>
    <dbReference type="NCBI Taxonomy" id="578093"/>
    <lineage>
        <taxon>Eukaryota</taxon>
        <taxon>Fungi</taxon>
        <taxon>Dikarya</taxon>
        <taxon>Ascomycota</taxon>
        <taxon>Pezizomycotina</taxon>
        <taxon>Dothideomycetes</taxon>
        <taxon>Dothideomycetes incertae sedis</taxon>
        <taxon>Lineolatales</taxon>
        <taxon>Lineolataceae</taxon>
        <taxon>Lineolata</taxon>
    </lineage>
</organism>
<keyword evidence="3" id="KW-1185">Reference proteome</keyword>
<reference evidence="2" key="1">
    <citation type="journal article" date="2020" name="Stud. Mycol.">
        <title>101 Dothideomycetes genomes: a test case for predicting lifestyles and emergence of pathogens.</title>
        <authorList>
            <person name="Haridas S."/>
            <person name="Albert R."/>
            <person name="Binder M."/>
            <person name="Bloem J."/>
            <person name="Labutti K."/>
            <person name="Salamov A."/>
            <person name="Andreopoulos B."/>
            <person name="Baker S."/>
            <person name="Barry K."/>
            <person name="Bills G."/>
            <person name="Bluhm B."/>
            <person name="Cannon C."/>
            <person name="Castanera R."/>
            <person name="Culley D."/>
            <person name="Daum C."/>
            <person name="Ezra D."/>
            <person name="Gonzalez J."/>
            <person name="Henrissat B."/>
            <person name="Kuo A."/>
            <person name="Liang C."/>
            <person name="Lipzen A."/>
            <person name="Lutzoni F."/>
            <person name="Magnuson J."/>
            <person name="Mondo S."/>
            <person name="Nolan M."/>
            <person name="Ohm R."/>
            <person name="Pangilinan J."/>
            <person name="Park H.-J."/>
            <person name="Ramirez L."/>
            <person name="Alfaro M."/>
            <person name="Sun H."/>
            <person name="Tritt A."/>
            <person name="Yoshinaga Y."/>
            <person name="Zwiers L.-H."/>
            <person name="Turgeon B."/>
            <person name="Goodwin S."/>
            <person name="Spatafora J."/>
            <person name="Crous P."/>
            <person name="Grigoriev I."/>
        </authorList>
    </citation>
    <scope>NUCLEOTIDE SEQUENCE</scope>
    <source>
        <strain evidence="2">ATCC 16933</strain>
    </source>
</reference>
<name>A0A6A6NR55_9PEZI</name>
<accession>A0A6A6NR55</accession>
<evidence type="ECO:0000256" key="1">
    <source>
        <dbReference type="SAM" id="MobiDB-lite"/>
    </source>
</evidence>
<evidence type="ECO:0000313" key="3">
    <source>
        <dbReference type="Proteomes" id="UP000799766"/>
    </source>
</evidence>
<protein>
    <submittedName>
        <fullName evidence="2">Uncharacterized protein</fullName>
    </submittedName>
</protein>
<feature type="region of interest" description="Disordered" evidence="1">
    <location>
        <begin position="34"/>
        <end position="65"/>
    </location>
</feature>
<gene>
    <name evidence="2" type="ORF">BDY21DRAFT_366475</name>
</gene>
<dbReference type="AlphaFoldDB" id="A0A6A6NR55"/>
<dbReference type="Proteomes" id="UP000799766">
    <property type="component" value="Unassembled WGS sequence"/>
</dbReference>